<evidence type="ECO:0000313" key="4">
    <source>
        <dbReference type="EMBL" id="MEU0707817.1"/>
    </source>
</evidence>
<evidence type="ECO:0000256" key="2">
    <source>
        <dbReference type="SAM" id="SignalP"/>
    </source>
</evidence>
<keyword evidence="1" id="KW-0175">Coiled coil</keyword>
<proteinExistence type="predicted"/>
<feature type="domain" description="Alpha-L-arabinofuranosidase B arabinose-binding" evidence="3">
    <location>
        <begin position="396"/>
        <end position="520"/>
    </location>
</feature>
<dbReference type="SUPFAM" id="SSF110221">
    <property type="entry name" value="AbfB domain"/>
    <property type="match status" value="1"/>
</dbReference>
<evidence type="ECO:0000256" key="1">
    <source>
        <dbReference type="SAM" id="Coils"/>
    </source>
</evidence>
<dbReference type="RefSeq" id="WP_359658941.1">
    <property type="nucleotide sequence ID" value="NZ_JBEXZP010000439.1"/>
</dbReference>
<accession>A0ABV2W2Q1</accession>
<protein>
    <submittedName>
        <fullName evidence="4">AbfB domain-containing protein</fullName>
    </submittedName>
</protein>
<dbReference type="EMBL" id="JBEXZR010000007">
    <property type="protein sequence ID" value="MEU0707817.1"/>
    <property type="molecule type" value="Genomic_DNA"/>
</dbReference>
<reference evidence="4 5" key="1">
    <citation type="submission" date="2024-06" db="EMBL/GenBank/DDBJ databases">
        <title>The Natural Products Discovery Center: Release of the First 8490 Sequenced Strains for Exploring Actinobacteria Biosynthetic Diversity.</title>
        <authorList>
            <person name="Kalkreuter E."/>
            <person name="Kautsar S.A."/>
            <person name="Yang D."/>
            <person name="Bader C.D."/>
            <person name="Teijaro C.N."/>
            <person name="Fluegel L."/>
            <person name="Davis C.M."/>
            <person name="Simpson J.R."/>
            <person name="Lauterbach L."/>
            <person name="Steele A.D."/>
            <person name="Gui C."/>
            <person name="Meng S."/>
            <person name="Li G."/>
            <person name="Viehrig K."/>
            <person name="Ye F."/>
            <person name="Su P."/>
            <person name="Kiefer A.F."/>
            <person name="Nichols A."/>
            <person name="Cepeda A.J."/>
            <person name="Yan W."/>
            <person name="Fan B."/>
            <person name="Jiang Y."/>
            <person name="Adhikari A."/>
            <person name="Zheng C.-J."/>
            <person name="Schuster L."/>
            <person name="Cowan T.M."/>
            <person name="Smanski M.J."/>
            <person name="Chevrette M.G."/>
            <person name="De Carvalho L.P.S."/>
            <person name="Shen B."/>
        </authorList>
    </citation>
    <scope>NUCLEOTIDE SEQUENCE [LARGE SCALE GENOMIC DNA]</scope>
    <source>
        <strain evidence="4 5">NPDC006337</strain>
    </source>
</reference>
<organism evidence="4 5">
    <name type="scientific">Streptomyces lavendulocolor</name>
    <dbReference type="NCBI Taxonomy" id="67316"/>
    <lineage>
        <taxon>Bacteria</taxon>
        <taxon>Bacillati</taxon>
        <taxon>Actinomycetota</taxon>
        <taxon>Actinomycetes</taxon>
        <taxon>Kitasatosporales</taxon>
        <taxon>Streptomycetaceae</taxon>
        <taxon>Streptomyces</taxon>
    </lineage>
</organism>
<feature type="signal peptide" evidence="2">
    <location>
        <begin position="1"/>
        <end position="32"/>
    </location>
</feature>
<keyword evidence="5" id="KW-1185">Reference proteome</keyword>
<sequence length="526" mass="56594">MKTSNTNSARVRRAVTRGLVTATALASVTAVAAPHAAVAAPPAAPAAAAGIGTTDTQRVDAAAVVRLDPSPDVLLLSDHDFIHALWQKARDGGETFDAVRQAAEAAMMSETAEDHVAFIVTGIHDAYAVDKQREKDKADAARAARLAKSQALIAIGIPNSPDLLDLSDDNFIRAVMRHEAAGPEVRAAAATALAADAAAWQEFIANGAREAHQRDVANELKELEEKDRAEAERRKEIAARTNAAALFRISPSEAMLALADDNFIRELLRLAPADAKSSELYAAGQRAVLSPDPAVWKQFIHTGAEEAYKKDDEARRKQIADANRRLAIQIQAAAEKTGVNPHLVATAKKALAGTDEDVAKFLTADSQYRAKRQSLQPASGRPAGFYIRQSTPDAGEAFIAPLSANSKQTDREDGTWVVVPALNGAPGCYSFESSRKLGHYLTHKDLRVKMAASDNSTQFRKDATWCAKKGLSGSGTSFESAGQPGRFLREYYGDLYVANKSAKNRFDVEKDFPQDATWKITTPLAR</sequence>
<dbReference type="Gene3D" id="2.80.10.50">
    <property type="match status" value="1"/>
</dbReference>
<dbReference type="Proteomes" id="UP001550378">
    <property type="component" value="Unassembled WGS sequence"/>
</dbReference>
<comment type="caution">
    <text evidence="4">The sequence shown here is derived from an EMBL/GenBank/DDBJ whole genome shotgun (WGS) entry which is preliminary data.</text>
</comment>
<dbReference type="InterPro" id="IPR006311">
    <property type="entry name" value="TAT_signal"/>
</dbReference>
<keyword evidence="2" id="KW-0732">Signal</keyword>
<dbReference type="InterPro" id="IPR036195">
    <property type="entry name" value="AbfB_ABD_sf"/>
</dbReference>
<name>A0ABV2W2Q1_9ACTN</name>
<evidence type="ECO:0000313" key="5">
    <source>
        <dbReference type="Proteomes" id="UP001550378"/>
    </source>
</evidence>
<evidence type="ECO:0000259" key="3">
    <source>
        <dbReference type="Pfam" id="PF05270"/>
    </source>
</evidence>
<feature type="chain" id="PRO_5046868851" evidence="2">
    <location>
        <begin position="33"/>
        <end position="526"/>
    </location>
</feature>
<dbReference type="PROSITE" id="PS51318">
    <property type="entry name" value="TAT"/>
    <property type="match status" value="1"/>
</dbReference>
<dbReference type="CDD" id="cd23399">
    <property type="entry name" value="beta-trefoil_ABD_ABFB"/>
    <property type="match status" value="1"/>
</dbReference>
<dbReference type="InterPro" id="IPR007934">
    <property type="entry name" value="AbfB_ABD"/>
</dbReference>
<dbReference type="Pfam" id="PF05270">
    <property type="entry name" value="AbfB"/>
    <property type="match status" value="1"/>
</dbReference>
<gene>
    <name evidence="4" type="ORF">ABZ508_10650</name>
</gene>
<feature type="coiled-coil region" evidence="1">
    <location>
        <begin position="209"/>
        <end position="241"/>
    </location>
</feature>